<dbReference type="Pfam" id="PF08534">
    <property type="entry name" value="Redoxin"/>
    <property type="match status" value="1"/>
</dbReference>
<dbReference type="EMBL" id="JBCITM010000007">
    <property type="protein sequence ID" value="MEN1760464.1"/>
    <property type="molecule type" value="Genomic_DNA"/>
</dbReference>
<comment type="caution">
    <text evidence="6">The sequence shown here is derived from an EMBL/GenBank/DDBJ whole genome shotgun (WGS) entry which is preliminary data.</text>
</comment>
<protein>
    <submittedName>
        <fullName evidence="6">Thiol peroxidase</fullName>
        <ecNumber evidence="6">1.11.1.-</ecNumber>
    </submittedName>
</protein>
<dbReference type="GO" id="GO:0004601">
    <property type="term" value="F:peroxidase activity"/>
    <property type="evidence" value="ECO:0007669"/>
    <property type="project" value="UniProtKB-KW"/>
</dbReference>
<accession>A0ABU9VTH5</accession>
<evidence type="ECO:0000256" key="3">
    <source>
        <dbReference type="ARBA" id="ARBA00023157"/>
    </source>
</evidence>
<name>A0ABU9VTH5_9CLOT</name>
<gene>
    <name evidence="6" type="primary">tpx</name>
    <name evidence="6" type="ORF">AAIG11_08270</name>
</gene>
<dbReference type="Proteomes" id="UP001407405">
    <property type="component" value="Unassembled WGS sequence"/>
</dbReference>
<feature type="domain" description="Thioredoxin" evidence="5">
    <location>
        <begin position="22"/>
        <end position="168"/>
    </location>
</feature>
<dbReference type="InterPro" id="IPR002065">
    <property type="entry name" value="TPX"/>
</dbReference>
<evidence type="ECO:0000313" key="7">
    <source>
        <dbReference type="Proteomes" id="UP001407405"/>
    </source>
</evidence>
<dbReference type="PANTHER" id="PTHR43110">
    <property type="entry name" value="THIOL PEROXIDASE"/>
    <property type="match status" value="1"/>
</dbReference>
<dbReference type="SUPFAM" id="SSF52833">
    <property type="entry name" value="Thioredoxin-like"/>
    <property type="match status" value="1"/>
</dbReference>
<keyword evidence="1 6" id="KW-0575">Peroxidase</keyword>
<dbReference type="RefSeq" id="WP_343185789.1">
    <property type="nucleotide sequence ID" value="NZ_JBCITM010000007.1"/>
</dbReference>
<dbReference type="InterPro" id="IPR036249">
    <property type="entry name" value="Thioredoxin-like_sf"/>
</dbReference>
<dbReference type="InterPro" id="IPR013766">
    <property type="entry name" value="Thioredoxin_domain"/>
</dbReference>
<dbReference type="PANTHER" id="PTHR43110:SF1">
    <property type="entry name" value="THIOL PEROXIDASE"/>
    <property type="match status" value="1"/>
</dbReference>
<proteinExistence type="predicted"/>
<organism evidence="6 7">
    <name type="scientific">Anoxynatronum sibiricum</name>
    <dbReference type="NCBI Taxonomy" id="210623"/>
    <lineage>
        <taxon>Bacteria</taxon>
        <taxon>Bacillati</taxon>
        <taxon>Bacillota</taxon>
        <taxon>Clostridia</taxon>
        <taxon>Eubacteriales</taxon>
        <taxon>Clostridiaceae</taxon>
        <taxon>Anoxynatronum</taxon>
    </lineage>
</organism>
<sequence length="169" mass="18560">MEKRKGIITMKGNPMTLVGSPVKEGAQAPDFTAVTRDMKSFQLSDLKGKKVLISVAPSIDTSVCDLQTIRFNEEAAKLENAVVVSISMDLPFALNRYCADRGIENSLVLSDHKDADFGLKFGYLIEELRLLARGVVMIDEAGVVRYAEIVPEVTNHPDYDRALASITGR</sequence>
<keyword evidence="3" id="KW-1015">Disulfide bond</keyword>
<dbReference type="Gene3D" id="3.40.30.10">
    <property type="entry name" value="Glutaredoxin"/>
    <property type="match status" value="1"/>
</dbReference>
<keyword evidence="7" id="KW-1185">Reference proteome</keyword>
<evidence type="ECO:0000259" key="5">
    <source>
        <dbReference type="PROSITE" id="PS51352"/>
    </source>
</evidence>
<dbReference type="EC" id="1.11.1.-" evidence="6"/>
<keyword evidence="6" id="KW-0560">Oxidoreductase</keyword>
<keyword evidence="2" id="KW-0049">Antioxidant</keyword>
<reference evidence="6 7" key="1">
    <citation type="submission" date="2024-04" db="EMBL/GenBank/DDBJ databases">
        <title>Genome sequencing and metabolic network reconstruction of aminoacids and betaine degradation by Anoxynatronum sibiricum.</title>
        <authorList>
            <person name="Detkova E.N."/>
            <person name="Boltjanskaja Y.V."/>
            <person name="Mardanov A.V."/>
            <person name="Kevbrin V."/>
        </authorList>
    </citation>
    <scope>NUCLEOTIDE SEQUENCE [LARGE SCALE GENOMIC DNA]</scope>
    <source>
        <strain evidence="6 7">Z-7981</strain>
    </source>
</reference>
<evidence type="ECO:0000256" key="2">
    <source>
        <dbReference type="ARBA" id="ARBA00022862"/>
    </source>
</evidence>
<dbReference type="InterPro" id="IPR013740">
    <property type="entry name" value="Redoxin"/>
</dbReference>
<evidence type="ECO:0000256" key="4">
    <source>
        <dbReference type="ARBA" id="ARBA00023284"/>
    </source>
</evidence>
<dbReference type="PROSITE" id="PS51352">
    <property type="entry name" value="THIOREDOXIN_2"/>
    <property type="match status" value="1"/>
</dbReference>
<evidence type="ECO:0000256" key="1">
    <source>
        <dbReference type="ARBA" id="ARBA00022559"/>
    </source>
</evidence>
<evidence type="ECO:0000313" key="6">
    <source>
        <dbReference type="EMBL" id="MEN1760464.1"/>
    </source>
</evidence>
<dbReference type="NCBIfam" id="NF001808">
    <property type="entry name" value="PRK00522.1"/>
    <property type="match status" value="1"/>
</dbReference>
<keyword evidence="4" id="KW-0676">Redox-active center</keyword>
<dbReference type="InterPro" id="IPR050455">
    <property type="entry name" value="Tpx_Peroxidase_subfamily"/>
</dbReference>
<dbReference type="CDD" id="cd03014">
    <property type="entry name" value="PRX_Atyp2cys"/>
    <property type="match status" value="1"/>
</dbReference>